<name>A0A1H3FEK9_9EURY</name>
<dbReference type="Gene3D" id="3.40.50.300">
    <property type="entry name" value="P-loop containing nucleotide triphosphate hydrolases"/>
    <property type="match status" value="1"/>
</dbReference>
<evidence type="ECO:0000313" key="1">
    <source>
        <dbReference type="EMBL" id="SDX89315.1"/>
    </source>
</evidence>
<dbReference type="OrthoDB" id="313523at2157"/>
<dbReference type="Proteomes" id="UP000199079">
    <property type="component" value="Unassembled WGS sequence"/>
</dbReference>
<sequence length="241" mass="24577">MGETTLALVGATGGAGTTRTAVELAAMGAIDGREVVVIDAAYATQGLSEYVSGRIDPDVTTLVTEGRTEDPDPAAYAVDGDWDGAVRLVPASAPFERIARAKGVDAAEGLASLIEAAAEEVDHVVVDAPPVASNQAVASVTAADRIAAVTPATVHGRDALERLRGRVQDVGERVDATVATRGSLPAADVDLPTAESEPVTRPTVRPNGDAYGRAIATGFEVCFEATLAAGGEGTGVLNRFR</sequence>
<dbReference type="InterPro" id="IPR027417">
    <property type="entry name" value="P-loop_NTPase"/>
</dbReference>
<gene>
    <name evidence="1" type="ORF">SAMN05216564_10214</name>
</gene>
<dbReference type="EMBL" id="FNPC01000002">
    <property type="protein sequence ID" value="SDX89315.1"/>
    <property type="molecule type" value="Genomic_DNA"/>
</dbReference>
<dbReference type="PANTHER" id="PTHR13696">
    <property type="entry name" value="P-LOOP CONTAINING NUCLEOSIDE TRIPHOSPHATE HYDROLASE"/>
    <property type="match status" value="1"/>
</dbReference>
<dbReference type="SUPFAM" id="SSF52540">
    <property type="entry name" value="P-loop containing nucleoside triphosphate hydrolases"/>
    <property type="match status" value="1"/>
</dbReference>
<dbReference type="PANTHER" id="PTHR13696:SF99">
    <property type="entry name" value="COBYRINIC ACID AC-DIAMIDE SYNTHASE"/>
    <property type="match status" value="1"/>
</dbReference>
<accession>A0A1H3FEK9</accession>
<keyword evidence="2" id="KW-1185">Reference proteome</keyword>
<protein>
    <submittedName>
        <fullName evidence="1">CobQ/CobB/MinD/ParA nucleotide binding domain-containing protein</fullName>
    </submittedName>
</protein>
<organism evidence="1 2">
    <name type="scientific">Halopenitus persicus</name>
    <dbReference type="NCBI Taxonomy" id="1048396"/>
    <lineage>
        <taxon>Archaea</taxon>
        <taxon>Methanobacteriati</taxon>
        <taxon>Methanobacteriota</taxon>
        <taxon>Stenosarchaea group</taxon>
        <taxon>Halobacteria</taxon>
        <taxon>Halobacteriales</taxon>
        <taxon>Haloferacaceae</taxon>
        <taxon>Halopenitus</taxon>
    </lineage>
</organism>
<dbReference type="InterPro" id="IPR050678">
    <property type="entry name" value="DNA_Partitioning_ATPase"/>
</dbReference>
<dbReference type="RefSeq" id="WP_092730791.1">
    <property type="nucleotide sequence ID" value="NZ_FNPC01000002.1"/>
</dbReference>
<dbReference type="AlphaFoldDB" id="A0A1H3FEK9"/>
<reference evidence="2" key="1">
    <citation type="submission" date="2016-10" db="EMBL/GenBank/DDBJ databases">
        <authorList>
            <person name="Varghese N."/>
            <person name="Submissions S."/>
        </authorList>
    </citation>
    <scope>NUCLEOTIDE SEQUENCE [LARGE SCALE GENOMIC DNA]</scope>
    <source>
        <strain evidence="2">DC30,IBRC 10041,KCTC 4046</strain>
    </source>
</reference>
<evidence type="ECO:0000313" key="2">
    <source>
        <dbReference type="Proteomes" id="UP000199079"/>
    </source>
</evidence>
<proteinExistence type="predicted"/>